<evidence type="ECO:0000256" key="3">
    <source>
        <dbReference type="ARBA" id="ARBA00023163"/>
    </source>
</evidence>
<dbReference type="GO" id="GO:0003677">
    <property type="term" value="F:DNA binding"/>
    <property type="evidence" value="ECO:0007669"/>
    <property type="project" value="UniProtKB-KW"/>
</dbReference>
<dbReference type="SUPFAM" id="SSF46785">
    <property type="entry name" value="Winged helix' DNA-binding domain"/>
    <property type="match status" value="1"/>
</dbReference>
<dbReference type="GO" id="GO:0003700">
    <property type="term" value="F:DNA-binding transcription factor activity"/>
    <property type="evidence" value="ECO:0007669"/>
    <property type="project" value="InterPro"/>
</dbReference>
<proteinExistence type="predicted"/>
<dbReference type="InterPro" id="IPR036390">
    <property type="entry name" value="WH_DNA-bd_sf"/>
</dbReference>
<dbReference type="Gene3D" id="1.10.10.10">
    <property type="entry name" value="Winged helix-like DNA-binding domain superfamily/Winged helix DNA-binding domain"/>
    <property type="match status" value="1"/>
</dbReference>
<protein>
    <submittedName>
        <fullName evidence="5">Transcriptional regulator SlyA</fullName>
    </submittedName>
</protein>
<keyword evidence="2" id="KW-0238">DNA-binding</keyword>
<dbReference type="PANTHER" id="PTHR42756:SF1">
    <property type="entry name" value="TRANSCRIPTIONAL REPRESSOR OF EMRAB OPERON"/>
    <property type="match status" value="1"/>
</dbReference>
<evidence type="ECO:0000256" key="1">
    <source>
        <dbReference type="ARBA" id="ARBA00023015"/>
    </source>
</evidence>
<name>A0A644W794_9ZZZZ</name>
<sequence length="147" mass="16919">METTPRIGFTIKTLSHRIGRNLGQQLRLGHDCASTAVRSHILGYFAHHEKETVLQSELQQHLLVRRSTMTNILAGMESEGLVTREDCLADKRQKQVRLTEKAKALCNEHLKLVNEFEDTLRSCLTDEELHQFFTITEKLNQLLDSYT</sequence>
<dbReference type="SMART" id="SM00347">
    <property type="entry name" value="HTH_MARR"/>
    <property type="match status" value="1"/>
</dbReference>
<dbReference type="PRINTS" id="PR00598">
    <property type="entry name" value="HTHMARR"/>
</dbReference>
<dbReference type="PROSITE" id="PS01117">
    <property type="entry name" value="HTH_MARR_1"/>
    <property type="match status" value="1"/>
</dbReference>
<accession>A0A644W794</accession>
<dbReference type="EMBL" id="VSSQ01000681">
    <property type="protein sequence ID" value="MPL99674.1"/>
    <property type="molecule type" value="Genomic_DNA"/>
</dbReference>
<dbReference type="InterPro" id="IPR036388">
    <property type="entry name" value="WH-like_DNA-bd_sf"/>
</dbReference>
<evidence type="ECO:0000313" key="5">
    <source>
        <dbReference type="EMBL" id="MPL99674.1"/>
    </source>
</evidence>
<reference evidence="5" key="1">
    <citation type="submission" date="2019-08" db="EMBL/GenBank/DDBJ databases">
        <authorList>
            <person name="Kucharzyk K."/>
            <person name="Murdoch R.W."/>
            <person name="Higgins S."/>
            <person name="Loffler F."/>
        </authorList>
    </citation>
    <scope>NUCLEOTIDE SEQUENCE</scope>
</reference>
<comment type="caution">
    <text evidence="5">The sequence shown here is derived from an EMBL/GenBank/DDBJ whole genome shotgun (WGS) entry which is preliminary data.</text>
</comment>
<dbReference type="AlphaFoldDB" id="A0A644W794"/>
<dbReference type="InterPro" id="IPR023187">
    <property type="entry name" value="Tscrpt_reg_MarR-type_CS"/>
</dbReference>
<organism evidence="5">
    <name type="scientific">bioreactor metagenome</name>
    <dbReference type="NCBI Taxonomy" id="1076179"/>
    <lineage>
        <taxon>unclassified sequences</taxon>
        <taxon>metagenomes</taxon>
        <taxon>ecological metagenomes</taxon>
    </lineage>
</organism>
<keyword evidence="1" id="KW-0805">Transcription regulation</keyword>
<dbReference type="Pfam" id="PF12802">
    <property type="entry name" value="MarR_2"/>
    <property type="match status" value="1"/>
</dbReference>
<dbReference type="PROSITE" id="PS50995">
    <property type="entry name" value="HTH_MARR_2"/>
    <property type="match status" value="1"/>
</dbReference>
<evidence type="ECO:0000259" key="4">
    <source>
        <dbReference type="PROSITE" id="PS50995"/>
    </source>
</evidence>
<keyword evidence="3" id="KW-0804">Transcription</keyword>
<feature type="domain" description="HTH marR-type" evidence="4">
    <location>
        <begin position="4"/>
        <end position="141"/>
    </location>
</feature>
<gene>
    <name evidence="5" type="primary">slyA_14</name>
    <name evidence="5" type="ORF">SDC9_45894</name>
</gene>
<evidence type="ECO:0000256" key="2">
    <source>
        <dbReference type="ARBA" id="ARBA00023125"/>
    </source>
</evidence>
<dbReference type="PANTHER" id="PTHR42756">
    <property type="entry name" value="TRANSCRIPTIONAL REGULATOR, MARR"/>
    <property type="match status" value="1"/>
</dbReference>
<dbReference type="InterPro" id="IPR000835">
    <property type="entry name" value="HTH_MarR-typ"/>
</dbReference>